<dbReference type="Proteomes" id="UP000183107">
    <property type="component" value="Unassembled WGS sequence"/>
</dbReference>
<proteinExistence type="predicted"/>
<dbReference type="EMBL" id="FOVJ01000001">
    <property type="protein sequence ID" value="SFN24497.1"/>
    <property type="molecule type" value="Genomic_DNA"/>
</dbReference>
<reference evidence="2" key="1">
    <citation type="submission" date="2016-10" db="EMBL/GenBank/DDBJ databases">
        <authorList>
            <person name="Varghese N."/>
        </authorList>
    </citation>
    <scope>NUCLEOTIDE SEQUENCE [LARGE SCALE GENOMIC DNA]</scope>
    <source>
        <strain evidence="2">Nsp8</strain>
    </source>
</reference>
<name>A0A1I4XF22_9PROT</name>
<dbReference type="AlphaFoldDB" id="A0A1I4XF22"/>
<organism evidence="1 2">
    <name type="scientific">Nitrosospira briensis</name>
    <dbReference type="NCBI Taxonomy" id="35799"/>
    <lineage>
        <taxon>Bacteria</taxon>
        <taxon>Pseudomonadati</taxon>
        <taxon>Pseudomonadota</taxon>
        <taxon>Betaproteobacteria</taxon>
        <taxon>Nitrosomonadales</taxon>
        <taxon>Nitrosomonadaceae</taxon>
        <taxon>Nitrosospira</taxon>
    </lineage>
</organism>
<gene>
    <name evidence="1" type="ORF">SAMN05216386_0091</name>
</gene>
<protein>
    <recommendedName>
        <fullName evidence="3">Abortive infection C-terminus</fullName>
    </recommendedName>
</protein>
<evidence type="ECO:0000313" key="1">
    <source>
        <dbReference type="EMBL" id="SFN24497.1"/>
    </source>
</evidence>
<sequence length="234" mass="25973">MTNDELIGGLEQLKNLLISVATGGPRINDVEHRYQQTFLVVAAELASRRIENPITFGSLWDWYGRWSSGDLPTYQSRRDFIGELVNSVINLIRTGRQDLPPPTRWQRVDRCVGELRDRLASSSTEEQFQTVGLLGREALISLGQVVFDPTRHPSTDGVQPSPTDGKRMLEAFIATELAGGAYEEGRRHAKSALEFAVALQHRRTATFRDAAMCAEATTAVVNLIAIVAGRRDPK</sequence>
<keyword evidence="2" id="KW-1185">Reference proteome</keyword>
<dbReference type="OrthoDB" id="5401862at2"/>
<dbReference type="RefSeq" id="WP_074793539.1">
    <property type="nucleotide sequence ID" value="NZ_FOVJ01000001.1"/>
</dbReference>
<accession>A0A1I4XF22</accession>
<evidence type="ECO:0008006" key="3">
    <source>
        <dbReference type="Google" id="ProtNLM"/>
    </source>
</evidence>
<evidence type="ECO:0000313" key="2">
    <source>
        <dbReference type="Proteomes" id="UP000183107"/>
    </source>
</evidence>